<feature type="transmembrane region" description="Helical" evidence="1">
    <location>
        <begin position="93"/>
        <end position="113"/>
    </location>
</feature>
<dbReference type="AlphaFoldDB" id="A0A552UWR4"/>
<sequence length="233" mass="27435">MDKKVSAEQINELYTFTRAHYVEYYDLQTELVDHLANAIEGIWLQRPNLTFTEALDIEFKKFGIFGFSDVVAQRQKALGKKYYRLMWGYFKQFFKLPHLILTFGITFLTFKLLEFEPTFFIYLQMCLIATIVYKTIHYKGKYGKKVKDTGTKWLFEEIIYNCGGILGFIGIPLQFFQFTFKEVNFFTVSMLTVFLVLTAIFSYVMLFIIPAKAEEHLKATYPEYNLEISGQKL</sequence>
<dbReference type="Proteomes" id="UP000320643">
    <property type="component" value="Unassembled WGS sequence"/>
</dbReference>
<evidence type="ECO:0000313" key="2">
    <source>
        <dbReference type="EMBL" id="TRW22649.1"/>
    </source>
</evidence>
<evidence type="ECO:0000256" key="1">
    <source>
        <dbReference type="SAM" id="Phobius"/>
    </source>
</evidence>
<evidence type="ECO:0000313" key="3">
    <source>
        <dbReference type="Proteomes" id="UP000320643"/>
    </source>
</evidence>
<keyword evidence="1" id="KW-0812">Transmembrane</keyword>
<feature type="transmembrane region" description="Helical" evidence="1">
    <location>
        <begin position="186"/>
        <end position="209"/>
    </location>
</feature>
<dbReference type="RefSeq" id="WP_143374691.1">
    <property type="nucleotide sequence ID" value="NZ_VJVZ01000012.1"/>
</dbReference>
<comment type="caution">
    <text evidence="2">The sequence shown here is derived from an EMBL/GenBank/DDBJ whole genome shotgun (WGS) entry which is preliminary data.</text>
</comment>
<accession>A0A552UWR4</accession>
<keyword evidence="1" id="KW-1133">Transmembrane helix</keyword>
<keyword evidence="1" id="KW-0472">Membrane</keyword>
<organism evidence="2 3">
    <name type="scientific">Flavobacterium zepuense</name>
    <dbReference type="NCBI Taxonomy" id="2593302"/>
    <lineage>
        <taxon>Bacteria</taxon>
        <taxon>Pseudomonadati</taxon>
        <taxon>Bacteroidota</taxon>
        <taxon>Flavobacteriia</taxon>
        <taxon>Flavobacteriales</taxon>
        <taxon>Flavobacteriaceae</taxon>
        <taxon>Flavobacterium</taxon>
    </lineage>
</organism>
<feature type="transmembrane region" description="Helical" evidence="1">
    <location>
        <begin position="119"/>
        <end position="137"/>
    </location>
</feature>
<feature type="transmembrane region" description="Helical" evidence="1">
    <location>
        <begin position="158"/>
        <end position="180"/>
    </location>
</feature>
<name>A0A552UWR4_9FLAO</name>
<proteinExistence type="predicted"/>
<dbReference type="OrthoDB" id="662673at2"/>
<keyword evidence="3" id="KW-1185">Reference proteome</keyword>
<protein>
    <submittedName>
        <fullName evidence="2">Uncharacterized protein</fullName>
    </submittedName>
</protein>
<reference evidence="2 3" key="1">
    <citation type="submission" date="2019-07" db="EMBL/GenBank/DDBJ databases">
        <title>Flavobacterium sp. nov., isolated from glacier ice.</title>
        <authorList>
            <person name="Liu Q."/>
            <person name="Xin Y.-H."/>
        </authorList>
    </citation>
    <scope>NUCLEOTIDE SEQUENCE [LARGE SCALE GENOMIC DNA]</scope>
    <source>
        <strain evidence="2 3">ZT4R6</strain>
    </source>
</reference>
<dbReference type="EMBL" id="VJVZ01000012">
    <property type="protein sequence ID" value="TRW22649.1"/>
    <property type="molecule type" value="Genomic_DNA"/>
</dbReference>
<gene>
    <name evidence="2" type="ORF">FMM05_17370</name>
</gene>